<comment type="caution">
    <text evidence="4">The sequence shown here is derived from an EMBL/GenBank/DDBJ whole genome shotgun (WGS) entry which is preliminary data.</text>
</comment>
<evidence type="ECO:0000313" key="4">
    <source>
        <dbReference type="EMBL" id="GGI09254.1"/>
    </source>
</evidence>
<evidence type="ECO:0000256" key="1">
    <source>
        <dbReference type="ARBA" id="ARBA00022649"/>
    </source>
</evidence>
<evidence type="ECO:0000256" key="2">
    <source>
        <dbReference type="ARBA" id="ARBA00022722"/>
    </source>
</evidence>
<proteinExistence type="predicted"/>
<keyword evidence="3" id="KW-0378">Hydrolase</keyword>
<name>A0ABQ2B992_9MICO</name>
<dbReference type="EMBL" id="BMDG01000008">
    <property type="protein sequence ID" value="GGI09254.1"/>
    <property type="molecule type" value="Genomic_DNA"/>
</dbReference>
<accession>A0ABQ2B992</accession>
<dbReference type="Proteomes" id="UP000632535">
    <property type="component" value="Unassembled WGS sequence"/>
</dbReference>
<keyword evidence="5" id="KW-1185">Reference proteome</keyword>
<sequence>MRRSDHQLALESLEHLAMLERHVAEGSWSAQVTVDAVCLRLAAAIDAAARLSADGRDRAFGDAWPVVRATRNRIVHGYTTIDAQIVRATVENDLGALRAALEQLVERAP</sequence>
<keyword evidence="1" id="KW-1277">Toxin-antitoxin system</keyword>
<dbReference type="InterPro" id="IPR008201">
    <property type="entry name" value="HepT-like"/>
</dbReference>
<dbReference type="RefSeq" id="WP_229737971.1">
    <property type="nucleotide sequence ID" value="NZ_BMDG01000008.1"/>
</dbReference>
<organism evidence="4 5">
    <name type="scientific">Isoptericola cucumis</name>
    <dbReference type="NCBI Taxonomy" id="1776856"/>
    <lineage>
        <taxon>Bacteria</taxon>
        <taxon>Bacillati</taxon>
        <taxon>Actinomycetota</taxon>
        <taxon>Actinomycetes</taxon>
        <taxon>Micrococcales</taxon>
        <taxon>Promicromonosporaceae</taxon>
        <taxon>Isoptericola</taxon>
    </lineage>
</organism>
<gene>
    <name evidence="4" type="ORF">GCM10007368_25250</name>
</gene>
<keyword evidence="2" id="KW-0540">Nuclease</keyword>
<dbReference type="Pfam" id="PF01934">
    <property type="entry name" value="HepT-like"/>
    <property type="match status" value="1"/>
</dbReference>
<protein>
    <recommendedName>
        <fullName evidence="6">DUF86 domain-containing protein</fullName>
    </recommendedName>
</protein>
<evidence type="ECO:0000313" key="5">
    <source>
        <dbReference type="Proteomes" id="UP000632535"/>
    </source>
</evidence>
<reference evidence="5" key="1">
    <citation type="journal article" date="2019" name="Int. J. Syst. Evol. Microbiol.">
        <title>The Global Catalogue of Microorganisms (GCM) 10K type strain sequencing project: providing services to taxonomists for standard genome sequencing and annotation.</title>
        <authorList>
            <consortium name="The Broad Institute Genomics Platform"/>
            <consortium name="The Broad Institute Genome Sequencing Center for Infectious Disease"/>
            <person name="Wu L."/>
            <person name="Ma J."/>
        </authorList>
    </citation>
    <scope>NUCLEOTIDE SEQUENCE [LARGE SCALE GENOMIC DNA]</scope>
    <source>
        <strain evidence="5">CCM 8653</strain>
    </source>
</reference>
<evidence type="ECO:0000256" key="3">
    <source>
        <dbReference type="ARBA" id="ARBA00022801"/>
    </source>
</evidence>
<evidence type="ECO:0008006" key="6">
    <source>
        <dbReference type="Google" id="ProtNLM"/>
    </source>
</evidence>